<feature type="region of interest" description="Disordered" evidence="1">
    <location>
        <begin position="113"/>
        <end position="138"/>
    </location>
</feature>
<dbReference type="CDD" id="cd16387">
    <property type="entry name" value="ParB_N_Srx"/>
    <property type="match status" value="1"/>
</dbReference>
<dbReference type="AlphaFoldDB" id="A0A415LWU8"/>
<proteinExistence type="predicted"/>
<feature type="compositionally biased region" description="Basic and acidic residues" evidence="1">
    <location>
        <begin position="113"/>
        <end position="137"/>
    </location>
</feature>
<protein>
    <recommendedName>
        <fullName evidence="4">DGQHR domain-containing protein</fullName>
    </recommendedName>
</protein>
<accession>A0A415LWU8</accession>
<dbReference type="EMBL" id="QROV01000024">
    <property type="protein sequence ID" value="RHL55359.1"/>
    <property type="molecule type" value="Genomic_DNA"/>
</dbReference>
<organism evidence="2 3">
    <name type="scientific">Bacteroides thetaiotaomicron</name>
    <dbReference type="NCBI Taxonomy" id="818"/>
    <lineage>
        <taxon>Bacteria</taxon>
        <taxon>Pseudomonadati</taxon>
        <taxon>Bacteroidota</taxon>
        <taxon>Bacteroidia</taxon>
        <taxon>Bacteroidales</taxon>
        <taxon>Bacteroidaceae</taxon>
        <taxon>Bacteroides</taxon>
    </lineage>
</organism>
<reference evidence="2 3" key="1">
    <citation type="submission" date="2018-08" db="EMBL/GenBank/DDBJ databases">
        <title>A genome reference for cultivated species of the human gut microbiota.</title>
        <authorList>
            <person name="Zou Y."/>
            <person name="Xue W."/>
            <person name="Luo G."/>
        </authorList>
    </citation>
    <scope>NUCLEOTIDE SEQUENCE [LARGE SCALE GENOMIC DNA]</scope>
    <source>
        <strain evidence="2 3">AF37-12</strain>
    </source>
</reference>
<name>A0A415LWU8_BACT4</name>
<dbReference type="Proteomes" id="UP000283616">
    <property type="component" value="Unassembled WGS sequence"/>
</dbReference>
<gene>
    <name evidence="2" type="ORF">DW011_18640</name>
</gene>
<evidence type="ECO:0008006" key="4">
    <source>
        <dbReference type="Google" id="ProtNLM"/>
    </source>
</evidence>
<comment type="caution">
    <text evidence="2">The sequence shown here is derived from an EMBL/GenBank/DDBJ whole genome shotgun (WGS) entry which is preliminary data.</text>
</comment>
<sequence>MNTKETRNEIFCLEARMIENEKKVAFIAGGINRDINDTNVKAKMKSLASYGQIMPLVVVDGENVVEAGLSLKDPVSGLPVDNEKAEEYLVIIEGQHRYRAILALREQDEKDKKKWDGDMQRWQKGGSKLEDKPEEYTPKAPSRTMVMYPLNETEKIQIMISEMNNTSVKWAKGDFARQAFAMYPDNKVLKFIVEYMNMQHQKAKKDEADDMLPNGGFKLTTLSKYLIYSSKINESVLAKTCKYGEDTLMKYVGDEPNKLVERAEKIIKAGLDAGFTYRFLAKGFFIDWIVEKSNQGTNYTKLLGMLKKVKKPVVNSIMEEAKKHNFMEILNEKIK</sequence>
<evidence type="ECO:0000313" key="2">
    <source>
        <dbReference type="EMBL" id="RHL55359.1"/>
    </source>
</evidence>
<evidence type="ECO:0000313" key="3">
    <source>
        <dbReference type="Proteomes" id="UP000283616"/>
    </source>
</evidence>
<evidence type="ECO:0000256" key="1">
    <source>
        <dbReference type="SAM" id="MobiDB-lite"/>
    </source>
</evidence>
<dbReference type="RefSeq" id="WP_118417872.1">
    <property type="nucleotide sequence ID" value="NZ_QROV01000024.1"/>
</dbReference>